<dbReference type="EMBL" id="AVOT02000242">
    <property type="protein sequence ID" value="MBW0461912.1"/>
    <property type="molecule type" value="Genomic_DNA"/>
</dbReference>
<keyword evidence="3" id="KW-1185">Reference proteome</keyword>
<proteinExistence type="predicted"/>
<gene>
    <name evidence="2" type="ORF">O181_001627</name>
</gene>
<name>A0A9Q3BB69_9BASI</name>
<reference evidence="2" key="1">
    <citation type="submission" date="2021-03" db="EMBL/GenBank/DDBJ databases">
        <title>Draft genome sequence of rust myrtle Austropuccinia psidii MF-1, a brazilian biotype.</title>
        <authorList>
            <person name="Quecine M.C."/>
            <person name="Pachon D.M.R."/>
            <person name="Bonatelli M.L."/>
            <person name="Correr F.H."/>
            <person name="Franceschini L.M."/>
            <person name="Leite T.F."/>
            <person name="Margarido G.R.A."/>
            <person name="Almeida C.A."/>
            <person name="Ferrarezi J.A."/>
            <person name="Labate C.A."/>
        </authorList>
    </citation>
    <scope>NUCLEOTIDE SEQUENCE</scope>
    <source>
        <strain evidence="2">MF-1</strain>
    </source>
</reference>
<dbReference type="AlphaFoldDB" id="A0A9Q3BB69"/>
<feature type="domain" description="Tet-like 2OG-Fe(II) oxygenase" evidence="1">
    <location>
        <begin position="1"/>
        <end position="176"/>
    </location>
</feature>
<sequence>MYAIGWRPPRLGDFTIGRYINSTSISNNPELYNSLSLQLSQLQNIIQNLFQKLSSTVFEMNSNQMKQFNIPGFEILDFTDFYSSSFANQLTFTLNNFSNFPHIDQTDSSEFAYFLAYFLSIPISTSDGTLIFDNFDLFNEFFVFPDHSINIDLTGKEPGIVQMVWKAKSTRHFTLYPDGGDSNSFTRLSMSLQISKKRTTYSKTYKMSSLKKYSIFSTSLSIFIQKQHPANIKLQAARAQAYSNSIGQSPSQTQTLSNVKNSIAQLQQHHLNQQSQSNLIHNTLSPSKFSKRASLLPPAALSMLKDNEAVPDVPAIPNEYGNTPRNNELEMERKRKEEEKEMVYSDSRYHHFSNFLIQPTIILVLKSQLLWTQIAFKIHQSQPI</sequence>
<dbReference type="Pfam" id="PF20515">
    <property type="entry name" value="2OG-FeII_Oxy_6"/>
    <property type="match status" value="1"/>
</dbReference>
<organism evidence="2 3">
    <name type="scientific">Austropuccinia psidii MF-1</name>
    <dbReference type="NCBI Taxonomy" id="1389203"/>
    <lineage>
        <taxon>Eukaryota</taxon>
        <taxon>Fungi</taxon>
        <taxon>Dikarya</taxon>
        <taxon>Basidiomycota</taxon>
        <taxon>Pucciniomycotina</taxon>
        <taxon>Pucciniomycetes</taxon>
        <taxon>Pucciniales</taxon>
        <taxon>Sphaerophragmiaceae</taxon>
        <taxon>Austropuccinia</taxon>
    </lineage>
</organism>
<comment type="caution">
    <text evidence="2">The sequence shown here is derived from an EMBL/GenBank/DDBJ whole genome shotgun (WGS) entry which is preliminary data.</text>
</comment>
<protein>
    <recommendedName>
        <fullName evidence="1">Tet-like 2OG-Fe(II) oxygenase domain-containing protein</fullName>
    </recommendedName>
</protein>
<evidence type="ECO:0000313" key="2">
    <source>
        <dbReference type="EMBL" id="MBW0461912.1"/>
    </source>
</evidence>
<evidence type="ECO:0000313" key="3">
    <source>
        <dbReference type="Proteomes" id="UP000765509"/>
    </source>
</evidence>
<dbReference type="InterPro" id="IPR046798">
    <property type="entry name" value="2OG-FeII_Oxy_6"/>
</dbReference>
<dbReference type="Proteomes" id="UP000765509">
    <property type="component" value="Unassembled WGS sequence"/>
</dbReference>
<accession>A0A9Q3BB69</accession>
<evidence type="ECO:0000259" key="1">
    <source>
        <dbReference type="Pfam" id="PF20515"/>
    </source>
</evidence>